<reference evidence="4" key="1">
    <citation type="journal article" date="2019" name="Int. J. Syst. Evol. Microbiol.">
        <title>The Global Catalogue of Microorganisms (GCM) 10K type strain sequencing project: providing services to taxonomists for standard genome sequencing and annotation.</title>
        <authorList>
            <consortium name="The Broad Institute Genomics Platform"/>
            <consortium name="The Broad Institute Genome Sequencing Center for Infectious Disease"/>
            <person name="Wu L."/>
            <person name="Ma J."/>
        </authorList>
    </citation>
    <scope>NUCLEOTIDE SEQUENCE [LARGE SCALE GENOMIC DNA]</scope>
    <source>
        <strain evidence="4">JCM 11448</strain>
    </source>
</reference>
<dbReference type="Proteomes" id="UP001500282">
    <property type="component" value="Unassembled WGS sequence"/>
</dbReference>
<keyword evidence="4" id="KW-1185">Reference proteome</keyword>
<accession>A0ABP4HU38</accession>
<gene>
    <name evidence="3" type="ORF">GCM10009579_59160</name>
</gene>
<feature type="domain" description="Tyr recombinase" evidence="2">
    <location>
        <begin position="460"/>
        <end position="662"/>
    </location>
</feature>
<dbReference type="InterPro" id="IPR002104">
    <property type="entry name" value="Integrase_catalytic"/>
</dbReference>
<dbReference type="Pfam" id="PF00589">
    <property type="entry name" value="Phage_integrase"/>
    <property type="match status" value="1"/>
</dbReference>
<name>A0ABP4HU38_9ACTN</name>
<proteinExistence type="predicted"/>
<comment type="caution">
    <text evidence="3">The sequence shown here is derived from an EMBL/GenBank/DDBJ whole genome shotgun (WGS) entry which is preliminary data.</text>
</comment>
<organism evidence="3 4">
    <name type="scientific">Streptomyces javensis</name>
    <dbReference type="NCBI Taxonomy" id="114698"/>
    <lineage>
        <taxon>Bacteria</taxon>
        <taxon>Bacillati</taxon>
        <taxon>Actinomycetota</taxon>
        <taxon>Actinomycetes</taxon>
        <taxon>Kitasatosporales</taxon>
        <taxon>Streptomycetaceae</taxon>
        <taxon>Streptomyces</taxon>
        <taxon>Streptomyces violaceusniger group</taxon>
    </lineage>
</organism>
<keyword evidence="1" id="KW-0233">DNA recombination</keyword>
<evidence type="ECO:0000313" key="3">
    <source>
        <dbReference type="EMBL" id="GAA1287974.1"/>
    </source>
</evidence>
<protein>
    <recommendedName>
        <fullName evidence="2">Tyr recombinase domain-containing protein</fullName>
    </recommendedName>
</protein>
<sequence length="831" mass="90293">MTAAMPLTAAPSAEASHAMTHVLHGAVLSGAAATLAGLLDPAFLAEAGWDPAVRLLSLPARHPLLGRTLCRVDGCEATAHGTKSGGLCHRCLTRLAKAGMSLKDIAAATQLPSAPPVSSQCAVAGCLRMSPAGGRSRTRIGLCQAHLRRLRRTPGLSVERFLADPRVKPLSALGPCIVAACVRRAESEHGLCPTHYVRWRAIIGRAPGTDQWNWCLTASAVAESGHVSLRGLPDLVVVETLFGLQQRVCNGAKVNEVSLRAVTDSLRHQQAVSITQCDVDRVRAGRPARALARSLIRDIRRALADPGSEQPKDHWDLGVFGHPGRLSFTGIRQSWLRAAAKLWAAEELPRHRGAGANNVREKVKALARLSEVLHLRPDQGEHLAALGRSDIENFLNRLAFLESTGQISRYRRNVICRGARAALAGIHARGLTRAGQVAAGLPGTFTIGIGDIPAEPERGEPGRDLPAEIMTVLCANLNSLEPAEVKAAIQIAIDTGRRPEDIVALPLDCLRHDKDGSPVLVYDNAKADRLGRRLPISTTTATVITGQQQRVRDQFGDTPIAELKLLPAPRRNPDGRRPMTISMPEGRHRLWVDGLGELRTRDGVTFDSARAVPYAYRHSYAQRHADAGVPIDVLADLLDHRNLNVTRGYYRIGEDRRRDAFDKVTALSFDRHGNRIWHQAAALLESEHARYTLGEVAVPYGRCTEPSNVQAGGGACPIRFRCVGCDHFRTDVSFLPDLTVYLDDLLRTRERLAAAVDGVDEWARLDATPTEQEIARIRRLISRIKTGLSGLDDAEQTRIDEAVAMVRKHHAVSLGMPTLRVGPTAPLKENA</sequence>
<dbReference type="PROSITE" id="PS51898">
    <property type="entry name" value="TYR_RECOMBINASE"/>
    <property type="match status" value="1"/>
</dbReference>
<dbReference type="InterPro" id="IPR011010">
    <property type="entry name" value="DNA_brk_join_enz"/>
</dbReference>
<dbReference type="EMBL" id="BAAAIH010000039">
    <property type="protein sequence ID" value="GAA1287974.1"/>
    <property type="molecule type" value="Genomic_DNA"/>
</dbReference>
<dbReference type="SUPFAM" id="SSF56349">
    <property type="entry name" value="DNA breaking-rejoining enzymes"/>
    <property type="match status" value="1"/>
</dbReference>
<evidence type="ECO:0000313" key="4">
    <source>
        <dbReference type="Proteomes" id="UP001500282"/>
    </source>
</evidence>
<dbReference type="InterPro" id="IPR013762">
    <property type="entry name" value="Integrase-like_cat_sf"/>
</dbReference>
<dbReference type="Gene3D" id="1.10.443.10">
    <property type="entry name" value="Intergrase catalytic core"/>
    <property type="match status" value="1"/>
</dbReference>
<evidence type="ECO:0000256" key="1">
    <source>
        <dbReference type="ARBA" id="ARBA00023172"/>
    </source>
</evidence>
<evidence type="ECO:0000259" key="2">
    <source>
        <dbReference type="PROSITE" id="PS51898"/>
    </source>
</evidence>